<dbReference type="EMBL" id="HBIE01012339">
    <property type="protein sequence ID" value="CAE0308827.1"/>
    <property type="molecule type" value="Transcribed_RNA"/>
</dbReference>
<name>A0A7S3MLP6_9SPIT</name>
<reference evidence="1" key="1">
    <citation type="submission" date="2021-01" db="EMBL/GenBank/DDBJ databases">
        <authorList>
            <person name="Corre E."/>
            <person name="Pelletier E."/>
            <person name="Niang G."/>
            <person name="Scheremetjew M."/>
            <person name="Finn R."/>
            <person name="Kale V."/>
            <person name="Holt S."/>
            <person name="Cochrane G."/>
            <person name="Meng A."/>
            <person name="Brown T."/>
            <person name="Cohen L."/>
        </authorList>
    </citation>
    <scope>NUCLEOTIDE SEQUENCE</scope>
    <source>
        <strain evidence="1">Fehren 1</strain>
    </source>
</reference>
<sequence>MMGCLFASRALRWRRIRHQIIHLLLVHDMESGNLFLVMVNQIFSVLSIFASHSGRHLVQRVRLVGAQAIRIHTKQICKMASLTARRHGVVGVVGLHGPSIAALLVAKVGPVCVCADASEESQRRKL</sequence>
<protein>
    <submittedName>
        <fullName evidence="1">Uncharacterized protein</fullName>
    </submittedName>
</protein>
<gene>
    <name evidence="1" type="ORF">FEHR0123_LOCUS3738</name>
</gene>
<proteinExistence type="predicted"/>
<accession>A0A7S3MLP6</accession>
<organism evidence="1">
    <name type="scientific">Favella ehrenbergii</name>
    <dbReference type="NCBI Taxonomy" id="182087"/>
    <lineage>
        <taxon>Eukaryota</taxon>
        <taxon>Sar</taxon>
        <taxon>Alveolata</taxon>
        <taxon>Ciliophora</taxon>
        <taxon>Intramacronucleata</taxon>
        <taxon>Spirotrichea</taxon>
        <taxon>Choreotrichia</taxon>
        <taxon>Tintinnida</taxon>
        <taxon>Xystonellidae</taxon>
        <taxon>Favella</taxon>
    </lineage>
</organism>
<evidence type="ECO:0000313" key="1">
    <source>
        <dbReference type="EMBL" id="CAE0308827.1"/>
    </source>
</evidence>
<dbReference type="AlphaFoldDB" id="A0A7S3MLP6"/>